<accession>A0AAD3X2W1</accession>
<gene>
    <name evidence="2" type="ORF">F6W70_02080</name>
</gene>
<evidence type="ECO:0000256" key="1">
    <source>
        <dbReference type="SAM" id="MobiDB-lite"/>
    </source>
</evidence>
<comment type="caution">
    <text evidence="2">The sequence shown here is derived from an EMBL/GenBank/DDBJ whole genome shotgun (WGS) entry which is preliminary data.</text>
</comment>
<evidence type="ECO:0000313" key="2">
    <source>
        <dbReference type="EMBL" id="KAB1886269.1"/>
    </source>
</evidence>
<protein>
    <submittedName>
        <fullName evidence="2">Uncharacterized protein</fullName>
    </submittedName>
</protein>
<sequence>MLLLAGLITGVDTISAEPAQAAPITRLVTGSTVAITSDNVRAITHPGNATTGIVSPASDPIAIAQAAALANVSGAAVIVSSSATDAAAVNTVVAQKNITGLTFIGSATDFPQSYRDAIDSRVTAKLAVLNNSPFERSKLLAPADTTAFVIAKSSNIPAMEAALSYSSATSSALLVMTGAEPANSIRDFLSPIADPKVTLAGDPGVSDQLDTDDTDHYGELLVDSATSTNSSYDNIVQLHVDGKGRAANSVSIAPGGDLASFALATLVGRADGSVTLPAGAASSITTNSPADYHLQLLKSELKSLTLVGTATTNAQLTAAAGPSATARVSAPAWTVTNTTLGTGTYTITFTARAGATKYSVLDWDNSVIATTTSTTITLPGTPDYMTLAAFGPSNTEIDRMYYRSNTYNAPADRGTVITGTIQNGTANLRILGEAGVPRKIVRTMFDPYAMLGDEPIPPQTVAITCTTSYTETGLDPEVQWTYEVVNLTLLTGSGCGATSGTPIAGTSLPVAAVSLPLTQDPWAQARIGVRGTEDLQQPRQGDASTQPFLPRPGQTLSDAARQRLAYEELHPEVAAAESSALRTSGAAETMGAAVPDAVAAAATGSQFVFSYQAYIPEAVVVGPGHSLDPFKPVIVYNGSNRAWWDVNNVHTKFDIRAYVGDTQIFPTKFMGETKRWHCGPNFFRQTTECSLVGTTTASLNELAVTGTISGSTTTINFTAHATNPLEPFAAAIDGQMKLTLTPRSWDLYGTHDRMPVHQFWWSPLYSEGTLAYTSEDFYKLYCLVPGVRACTAVVNVRL</sequence>
<feature type="region of interest" description="Disordered" evidence="1">
    <location>
        <begin position="532"/>
        <end position="553"/>
    </location>
</feature>
<organism evidence="2 3">
    <name type="scientific">Microbacterium maritypicum</name>
    <name type="common">Microbacterium liquefaciens</name>
    <dbReference type="NCBI Taxonomy" id="33918"/>
    <lineage>
        <taxon>Bacteria</taxon>
        <taxon>Bacillati</taxon>
        <taxon>Actinomycetota</taxon>
        <taxon>Actinomycetes</taxon>
        <taxon>Micrococcales</taxon>
        <taxon>Microbacteriaceae</taxon>
        <taxon>Microbacterium</taxon>
    </lineage>
</organism>
<dbReference type="Proteomes" id="UP000436027">
    <property type="component" value="Unassembled WGS sequence"/>
</dbReference>
<dbReference type="RefSeq" id="WP_151485793.1">
    <property type="nucleotide sequence ID" value="NZ_BAAAIN010000002.1"/>
</dbReference>
<evidence type="ECO:0000313" key="3">
    <source>
        <dbReference type="Proteomes" id="UP000436027"/>
    </source>
</evidence>
<feature type="compositionally biased region" description="Polar residues" evidence="1">
    <location>
        <begin position="534"/>
        <end position="547"/>
    </location>
</feature>
<dbReference type="AlphaFoldDB" id="A0AAD3X2W1"/>
<reference evidence="2 3" key="1">
    <citation type="submission" date="2019-09" db="EMBL/GenBank/DDBJ databases">
        <title>Whole genome sequencing of Microbacterium maritypicum.</title>
        <authorList>
            <person name="Lenchi N."/>
        </authorList>
    </citation>
    <scope>NUCLEOTIDE SEQUENCE [LARGE SCALE GENOMIC DNA]</scope>
    <source>
        <strain evidence="2 3">DSM 12512</strain>
    </source>
</reference>
<dbReference type="EMBL" id="WAAQ01000001">
    <property type="protein sequence ID" value="KAB1886269.1"/>
    <property type="molecule type" value="Genomic_DNA"/>
</dbReference>
<proteinExistence type="predicted"/>
<name>A0AAD3X2W1_MICMQ</name>